<evidence type="ECO:0000313" key="8">
    <source>
        <dbReference type="Proteomes" id="UP001605036"/>
    </source>
</evidence>
<comment type="similarity">
    <text evidence="1">Belongs to the GST superfamily. Phi family.</text>
</comment>
<evidence type="ECO:0000259" key="5">
    <source>
        <dbReference type="PROSITE" id="PS50404"/>
    </source>
</evidence>
<dbReference type="FunFam" id="3.40.30.10:FF:000016">
    <property type="entry name" value="Glutathione S-transferase F2"/>
    <property type="match status" value="1"/>
</dbReference>
<dbReference type="SFLD" id="SFLDS00019">
    <property type="entry name" value="Glutathione_Transferase_(cytos"/>
    <property type="match status" value="1"/>
</dbReference>
<comment type="catalytic activity">
    <reaction evidence="4">
        <text>RX + glutathione = an S-substituted glutathione + a halide anion + H(+)</text>
        <dbReference type="Rhea" id="RHEA:16437"/>
        <dbReference type="ChEBI" id="CHEBI:15378"/>
        <dbReference type="ChEBI" id="CHEBI:16042"/>
        <dbReference type="ChEBI" id="CHEBI:17792"/>
        <dbReference type="ChEBI" id="CHEBI:57925"/>
        <dbReference type="ChEBI" id="CHEBI:90779"/>
        <dbReference type="EC" id="2.5.1.18"/>
    </reaction>
</comment>
<dbReference type="InterPro" id="IPR036282">
    <property type="entry name" value="Glutathione-S-Trfase_C_sf"/>
</dbReference>
<dbReference type="InterPro" id="IPR034347">
    <property type="entry name" value="GST_Phi_C"/>
</dbReference>
<dbReference type="EMBL" id="JBHFFA010000001">
    <property type="protein sequence ID" value="KAL2653064.1"/>
    <property type="molecule type" value="Genomic_DNA"/>
</dbReference>
<evidence type="ECO:0000256" key="2">
    <source>
        <dbReference type="ARBA" id="ARBA00012452"/>
    </source>
</evidence>
<dbReference type="SUPFAM" id="SSF47616">
    <property type="entry name" value="GST C-terminal domain-like"/>
    <property type="match status" value="1"/>
</dbReference>
<dbReference type="PANTHER" id="PTHR43900:SF3">
    <property type="entry name" value="GLUTATHIONE S-TRANSFERASE RHO"/>
    <property type="match status" value="1"/>
</dbReference>
<dbReference type="Gene3D" id="3.40.30.10">
    <property type="entry name" value="Glutaredoxin"/>
    <property type="match status" value="1"/>
</dbReference>
<dbReference type="PANTHER" id="PTHR43900">
    <property type="entry name" value="GLUTATHIONE S-TRANSFERASE RHO"/>
    <property type="match status" value="1"/>
</dbReference>
<proteinExistence type="inferred from homology"/>
<dbReference type="GO" id="GO:0009636">
    <property type="term" value="P:response to toxic substance"/>
    <property type="evidence" value="ECO:0007669"/>
    <property type="project" value="UniProtKB-ARBA"/>
</dbReference>
<name>A0ABD1ZS38_9MARC</name>
<dbReference type="SFLD" id="SFLDG00358">
    <property type="entry name" value="Main_(cytGST)"/>
    <property type="match status" value="1"/>
</dbReference>
<keyword evidence="3" id="KW-0808">Transferase</keyword>
<dbReference type="CDD" id="cd03187">
    <property type="entry name" value="GST_C_Phi"/>
    <property type="match status" value="1"/>
</dbReference>
<organism evidence="7 8">
    <name type="scientific">Riccia fluitans</name>
    <dbReference type="NCBI Taxonomy" id="41844"/>
    <lineage>
        <taxon>Eukaryota</taxon>
        <taxon>Viridiplantae</taxon>
        <taxon>Streptophyta</taxon>
        <taxon>Embryophyta</taxon>
        <taxon>Marchantiophyta</taxon>
        <taxon>Marchantiopsida</taxon>
        <taxon>Marchantiidae</taxon>
        <taxon>Marchantiales</taxon>
        <taxon>Ricciaceae</taxon>
        <taxon>Riccia</taxon>
    </lineage>
</organism>
<evidence type="ECO:0000259" key="6">
    <source>
        <dbReference type="PROSITE" id="PS50405"/>
    </source>
</evidence>
<gene>
    <name evidence="7" type="ORF">R1flu_021192</name>
</gene>
<evidence type="ECO:0000256" key="1">
    <source>
        <dbReference type="ARBA" id="ARBA00010128"/>
    </source>
</evidence>
<dbReference type="InterPro" id="IPR004046">
    <property type="entry name" value="GST_C"/>
</dbReference>
<dbReference type="InterPro" id="IPR040079">
    <property type="entry name" value="Glutathione_S-Trfase"/>
</dbReference>
<dbReference type="Gene3D" id="1.20.1050.10">
    <property type="match status" value="1"/>
</dbReference>
<dbReference type="PROSITE" id="PS50405">
    <property type="entry name" value="GST_CTER"/>
    <property type="match status" value="1"/>
</dbReference>
<feature type="domain" description="GST C-terminal" evidence="6">
    <location>
        <begin position="98"/>
        <end position="227"/>
    </location>
</feature>
<comment type="caution">
    <text evidence="7">The sequence shown here is derived from an EMBL/GenBank/DDBJ whole genome shotgun (WGS) entry which is preliminary data.</text>
</comment>
<feature type="domain" description="GST N-terminal" evidence="5">
    <location>
        <begin position="9"/>
        <end position="91"/>
    </location>
</feature>
<evidence type="ECO:0000256" key="4">
    <source>
        <dbReference type="ARBA" id="ARBA00047960"/>
    </source>
</evidence>
<dbReference type="EC" id="2.5.1.18" evidence="2"/>
<dbReference type="InterPro" id="IPR036249">
    <property type="entry name" value="Thioredoxin-like_sf"/>
</dbReference>
<dbReference type="SFLD" id="SFLDG01154">
    <property type="entry name" value="Main.5:_Phi-like"/>
    <property type="match status" value="1"/>
</dbReference>
<dbReference type="SUPFAM" id="SSF52833">
    <property type="entry name" value="Thioredoxin-like"/>
    <property type="match status" value="1"/>
</dbReference>
<dbReference type="PROSITE" id="PS50404">
    <property type="entry name" value="GST_NTER"/>
    <property type="match status" value="1"/>
</dbReference>
<dbReference type="InterPro" id="IPR010987">
    <property type="entry name" value="Glutathione-S-Trfase_C-like"/>
</dbReference>
<dbReference type="InterPro" id="IPR004045">
    <property type="entry name" value="Glutathione_S-Trfase_N"/>
</dbReference>
<protein>
    <recommendedName>
        <fullName evidence="2">glutathione transferase</fullName>
        <ecNumber evidence="2">2.5.1.18</ecNumber>
    </recommendedName>
</protein>
<evidence type="ECO:0000313" key="7">
    <source>
        <dbReference type="EMBL" id="KAL2653064.1"/>
    </source>
</evidence>
<dbReference type="Pfam" id="PF00043">
    <property type="entry name" value="GST_C"/>
    <property type="match status" value="1"/>
</dbReference>
<dbReference type="Proteomes" id="UP001605036">
    <property type="component" value="Unassembled WGS sequence"/>
</dbReference>
<dbReference type="FunFam" id="1.20.1050.10:FF:000004">
    <property type="entry name" value="Glutathione S-transferase F2"/>
    <property type="match status" value="1"/>
</dbReference>
<keyword evidence="8" id="KW-1185">Reference proteome</keyword>
<dbReference type="Pfam" id="PF13409">
    <property type="entry name" value="GST_N_2"/>
    <property type="match status" value="1"/>
</dbReference>
<accession>A0ABD1ZS38</accession>
<reference evidence="7 8" key="1">
    <citation type="submission" date="2024-09" db="EMBL/GenBank/DDBJ databases">
        <title>Chromosome-scale assembly of Riccia fluitans.</title>
        <authorList>
            <person name="Paukszto L."/>
            <person name="Sawicki J."/>
            <person name="Karawczyk K."/>
            <person name="Piernik-Szablinska J."/>
            <person name="Szczecinska M."/>
            <person name="Mazdziarz M."/>
        </authorList>
    </citation>
    <scope>NUCLEOTIDE SEQUENCE [LARGE SCALE GENOMIC DNA]</scope>
    <source>
        <strain evidence="7">Rf_01</strain>
        <tissue evidence="7">Aerial parts of the thallus</tissue>
    </source>
</reference>
<evidence type="ECO:0000256" key="3">
    <source>
        <dbReference type="ARBA" id="ARBA00022679"/>
    </source>
</evidence>
<dbReference type="AlphaFoldDB" id="A0ABD1ZS38"/>
<dbReference type="GO" id="GO:0004364">
    <property type="term" value="F:glutathione transferase activity"/>
    <property type="evidence" value="ECO:0007669"/>
    <property type="project" value="UniProtKB-EC"/>
</dbReference>
<sequence>MATTSSLVPRVKLFGVPYSVCTSRVIMCLLEKQVEYDLQLVDIVTTQDHKKSEFLKLQPFGMIPILQDKDFSIFESRAIIRYIARKHEGQGTPLYGTSNKDKAMVDQWMEVEAQNYNPAIAPAVWNLVHAPLFGQHGDPVVANASIEKLEKVLDVYEGVLSQSKYLAGDFFSLADLSHLPFNHYLIHEGKRGDIFDKRPHVNAWWKSISSRPTWKKHLSVAFPGKKFD</sequence>